<reference evidence="2 3" key="1">
    <citation type="submission" date="2024-02" db="EMBL/GenBank/DDBJ databases">
        <title>De novo assembly and annotation of 12 fungi associated with fruit tree decline syndrome in Ontario, Canada.</title>
        <authorList>
            <person name="Sulman M."/>
            <person name="Ellouze W."/>
            <person name="Ilyukhin E."/>
        </authorList>
    </citation>
    <scope>NUCLEOTIDE SEQUENCE [LARGE SCALE GENOMIC DNA]</scope>
    <source>
        <strain evidence="2 3">M11/M66-122</strain>
    </source>
</reference>
<feature type="region of interest" description="Disordered" evidence="1">
    <location>
        <begin position="558"/>
        <end position="606"/>
    </location>
</feature>
<proteinExistence type="predicted"/>
<feature type="compositionally biased region" description="Low complexity" evidence="1">
    <location>
        <begin position="558"/>
        <end position="574"/>
    </location>
</feature>
<organism evidence="2 3">
    <name type="scientific">Diatrype stigma</name>
    <dbReference type="NCBI Taxonomy" id="117547"/>
    <lineage>
        <taxon>Eukaryota</taxon>
        <taxon>Fungi</taxon>
        <taxon>Dikarya</taxon>
        <taxon>Ascomycota</taxon>
        <taxon>Pezizomycotina</taxon>
        <taxon>Sordariomycetes</taxon>
        <taxon>Xylariomycetidae</taxon>
        <taxon>Xylariales</taxon>
        <taxon>Diatrypaceae</taxon>
        <taxon>Diatrype</taxon>
    </lineage>
</organism>
<feature type="compositionally biased region" description="Basic and acidic residues" evidence="1">
    <location>
        <begin position="82"/>
        <end position="91"/>
    </location>
</feature>
<comment type="caution">
    <text evidence="2">The sequence shown here is derived from an EMBL/GenBank/DDBJ whole genome shotgun (WGS) entry which is preliminary data.</text>
</comment>
<feature type="compositionally biased region" description="Polar residues" evidence="1">
    <location>
        <begin position="322"/>
        <end position="337"/>
    </location>
</feature>
<feature type="region of interest" description="Disordered" evidence="1">
    <location>
        <begin position="235"/>
        <end position="385"/>
    </location>
</feature>
<feature type="compositionally biased region" description="Low complexity" evidence="1">
    <location>
        <begin position="507"/>
        <end position="529"/>
    </location>
</feature>
<keyword evidence="3" id="KW-1185">Reference proteome</keyword>
<feature type="region of interest" description="Disordered" evidence="1">
    <location>
        <begin position="145"/>
        <end position="166"/>
    </location>
</feature>
<evidence type="ECO:0000256" key="1">
    <source>
        <dbReference type="SAM" id="MobiDB-lite"/>
    </source>
</evidence>
<feature type="compositionally biased region" description="Low complexity" evidence="1">
    <location>
        <begin position="473"/>
        <end position="491"/>
    </location>
</feature>
<feature type="region of interest" description="Disordered" evidence="1">
    <location>
        <begin position="398"/>
        <end position="544"/>
    </location>
</feature>
<dbReference type="EMBL" id="JAKJXP020000112">
    <property type="protein sequence ID" value="KAK7745144.1"/>
    <property type="molecule type" value="Genomic_DNA"/>
</dbReference>
<dbReference type="AlphaFoldDB" id="A0AAN9YJF9"/>
<gene>
    <name evidence="2" type="ORF">SLS62_009943</name>
</gene>
<feature type="compositionally biased region" description="Polar residues" evidence="1">
    <location>
        <begin position="245"/>
        <end position="256"/>
    </location>
</feature>
<feature type="compositionally biased region" description="Low complexity" evidence="1">
    <location>
        <begin position="419"/>
        <end position="443"/>
    </location>
</feature>
<protein>
    <submittedName>
        <fullName evidence="2">Uncharacterized protein</fullName>
    </submittedName>
</protein>
<feature type="region of interest" description="Disordered" evidence="1">
    <location>
        <begin position="70"/>
        <end position="94"/>
    </location>
</feature>
<sequence>MPGAFHHFDTPNDSSASLAGVHPGIFRQPVSPSPSASVYLGRSTGSLYSDAATPAQNVKRKRHAVREPTPLNDWTITGDSMVEGRKPDLGSRKISGGKRRYVLAGQINTPNGGATAREFGDSSMEDSVYSDIDYRRALGSKRPHAEFDSARLPNHTTDSTSGGQNPRQFGWSAFALQTIGGVVGKVWEFCKTGAFRGFYAGGGKGYDMQPPTPSEQRQLQQAYSSTGGQVWCNEHDIPTLPSYDRPSSSGYPQSDYSPYYYERETPEESMTTPPPPAPKRRQIHDEVSSSSSLSKDESIRRNWVVVDEPAENDKGRQRQQRNSSTSSFVSRVPTGSYNPHHYQKQYQRPSSAAPRRSNLGSRSINRLDPPRFSNQRASSRAGVPTIIPTTAATIYTASPLSSPSKSHEPASYASPRSTASAAPVGMGMGPAAIAAPASPTAYPDPQRSPSRIPVPVSHDSRPQTPSNNIGGRAAAFSPASRIASPSPSPYATKIRSGGGGSSHQRRQSTASTASTAMPRPSSSSSNYRRTPVKGAGAGAHRAKRADSMVMVGGVPGAAAATATSPTRTAATSAALDLKENSSSNNHSPRLDREAQRLAAQRRQAEREADLRINDFNARLREMIRQGKEALGTSVEVDLLDDDGYAGRGDPWEDD</sequence>
<accession>A0AAN9YJF9</accession>
<name>A0AAN9YJF9_9PEZI</name>
<evidence type="ECO:0000313" key="2">
    <source>
        <dbReference type="EMBL" id="KAK7745144.1"/>
    </source>
</evidence>
<feature type="compositionally biased region" description="Polar residues" evidence="1">
    <location>
        <begin position="154"/>
        <end position="166"/>
    </location>
</feature>
<dbReference type="Proteomes" id="UP001320420">
    <property type="component" value="Unassembled WGS sequence"/>
</dbReference>
<evidence type="ECO:0000313" key="3">
    <source>
        <dbReference type="Proteomes" id="UP001320420"/>
    </source>
</evidence>